<dbReference type="AlphaFoldDB" id="A0A8J9US30"/>
<dbReference type="EMBL" id="OV170225">
    <property type="protein sequence ID" value="CAH0725163.1"/>
    <property type="molecule type" value="Genomic_DNA"/>
</dbReference>
<keyword evidence="2" id="KW-1185">Reference proteome</keyword>
<reference evidence="1" key="1">
    <citation type="submission" date="2021-12" db="EMBL/GenBank/DDBJ databases">
        <authorList>
            <person name="Martin H S."/>
        </authorList>
    </citation>
    <scope>NUCLEOTIDE SEQUENCE</scope>
</reference>
<proteinExistence type="predicted"/>
<evidence type="ECO:0008006" key="3">
    <source>
        <dbReference type="Google" id="ProtNLM"/>
    </source>
</evidence>
<evidence type="ECO:0000313" key="1">
    <source>
        <dbReference type="EMBL" id="CAH0725163.1"/>
    </source>
</evidence>
<dbReference type="PANTHER" id="PTHR33273:SF2">
    <property type="entry name" value="ENDONUCLEASE_EXONUCLEASE_PHOSPHATASE DOMAIN-CONTAINING PROTEIN"/>
    <property type="match status" value="1"/>
</dbReference>
<dbReference type="Proteomes" id="UP000838878">
    <property type="component" value="Chromosome 5"/>
</dbReference>
<sequence>MNLEFYRGWFLLADIVGMERQVWNLDSHLQETSTMPPKQNRKIKKLADVIRECRIASFSNESNGMVIMKDHDPAIISQWPKVKLKVPHIFLHKPVDFAHHVRKLLSMGINFYQPSLSRYYTKITCLTFNDHKALIQYFESKQLPYHTFGHPNKRKLKVVIRGLPKNVDLDDLKRQLKNAAIPIIRLHKMQISENIKDTSLILAVVPHNEDGKKLLKVKKVLGFDVKLEPPDNKTKQCHRCQMWGHTQRYCHGQVKCVKCAGGHLSKKCERNASEEPPKCANCGGEHTANFKKCPCCPDSLEHQLSQIQKKTKMLYIKCKRTELVTLENCDSLYKNVNKPDPIGIVIF</sequence>
<dbReference type="PANTHER" id="PTHR33273">
    <property type="entry name" value="DOMAIN-CONTAINING PROTEIN, PUTATIVE-RELATED"/>
    <property type="match status" value="1"/>
</dbReference>
<feature type="non-terminal residue" evidence="1">
    <location>
        <position position="347"/>
    </location>
</feature>
<dbReference type="OrthoDB" id="7477923at2759"/>
<accession>A0A8J9US30</accession>
<protein>
    <recommendedName>
        <fullName evidence="3">Gag-like protein</fullName>
    </recommendedName>
</protein>
<gene>
    <name evidence="1" type="ORF">BINO364_LOCUS10777</name>
</gene>
<name>A0A8J9US30_9NEOP</name>
<evidence type="ECO:0000313" key="2">
    <source>
        <dbReference type="Proteomes" id="UP000838878"/>
    </source>
</evidence>
<organism evidence="1 2">
    <name type="scientific">Brenthis ino</name>
    <name type="common">lesser marbled fritillary</name>
    <dbReference type="NCBI Taxonomy" id="405034"/>
    <lineage>
        <taxon>Eukaryota</taxon>
        <taxon>Metazoa</taxon>
        <taxon>Ecdysozoa</taxon>
        <taxon>Arthropoda</taxon>
        <taxon>Hexapoda</taxon>
        <taxon>Insecta</taxon>
        <taxon>Pterygota</taxon>
        <taxon>Neoptera</taxon>
        <taxon>Endopterygota</taxon>
        <taxon>Lepidoptera</taxon>
        <taxon>Glossata</taxon>
        <taxon>Ditrysia</taxon>
        <taxon>Papilionoidea</taxon>
        <taxon>Nymphalidae</taxon>
        <taxon>Heliconiinae</taxon>
        <taxon>Argynnini</taxon>
        <taxon>Brenthis</taxon>
    </lineage>
</organism>